<dbReference type="SUPFAM" id="SSF53671">
    <property type="entry name" value="Aspartate/ornithine carbamoyltransferase"/>
    <property type="match status" value="1"/>
</dbReference>
<reference evidence="10 11" key="1">
    <citation type="submission" date="2013-04" db="EMBL/GenBank/DDBJ databases">
        <title>The Genome Sequence of Treponema medium ATCC 700293.</title>
        <authorList>
            <consortium name="The Broad Institute Genomics Platform"/>
            <person name="Earl A."/>
            <person name="Ward D."/>
            <person name="Feldgarden M."/>
            <person name="Gevers D."/>
            <person name="Leonetti C."/>
            <person name="Blanton J.M."/>
            <person name="Dewhirst F.E."/>
            <person name="Izard J."/>
            <person name="Walker B."/>
            <person name="Young S."/>
            <person name="Zeng Q."/>
            <person name="Gargeya S."/>
            <person name="Fitzgerald M."/>
            <person name="Haas B."/>
            <person name="Abouelleil A."/>
            <person name="Allen A.W."/>
            <person name="Alvarado L."/>
            <person name="Arachchi H.M."/>
            <person name="Berlin A.M."/>
            <person name="Chapman S.B."/>
            <person name="Gainer-Dewar J."/>
            <person name="Goldberg J."/>
            <person name="Griggs A."/>
            <person name="Gujja S."/>
            <person name="Hansen M."/>
            <person name="Howarth C."/>
            <person name="Imamovic A."/>
            <person name="Ireland A."/>
            <person name="Larimer J."/>
            <person name="McCowan C."/>
            <person name="Murphy C."/>
            <person name="Pearson M."/>
            <person name="Poon T.W."/>
            <person name="Priest M."/>
            <person name="Roberts A."/>
            <person name="Saif S."/>
            <person name="Shea T."/>
            <person name="Sisk P."/>
            <person name="Sykes S."/>
            <person name="Wortman J."/>
            <person name="Nusbaum C."/>
            <person name="Birren B."/>
        </authorList>
    </citation>
    <scope>NUCLEOTIDE SEQUENCE [LARGE SCALE GENOMIC DNA]</scope>
    <source>
        <strain evidence="10 11">ATCC 700293</strain>
    </source>
</reference>
<comment type="subunit">
    <text evidence="7">Heterododecamer (2C3:3R2) of six catalytic PyrB chains organized as two trimers (C3), and six regulatory PyrI chains organized as three dimers (R2).</text>
</comment>
<feature type="binding site" evidence="7">
    <location>
        <position position="105"/>
    </location>
    <ligand>
        <name>carbamoyl phosphate</name>
        <dbReference type="ChEBI" id="CHEBI:58228"/>
    </ligand>
</feature>
<feature type="binding site" evidence="7">
    <location>
        <position position="57"/>
    </location>
    <ligand>
        <name>carbamoyl phosphate</name>
        <dbReference type="ChEBI" id="CHEBI:58228"/>
    </ligand>
</feature>
<evidence type="ECO:0000313" key="10">
    <source>
        <dbReference type="EMBL" id="EPF29769.1"/>
    </source>
</evidence>
<dbReference type="Pfam" id="PF00185">
    <property type="entry name" value="OTCace"/>
    <property type="match status" value="1"/>
</dbReference>
<comment type="caution">
    <text evidence="10">The sequence shown here is derived from an EMBL/GenBank/DDBJ whole genome shotgun (WGS) entry which is preliminary data.</text>
</comment>
<dbReference type="GO" id="GO:0004070">
    <property type="term" value="F:aspartate carbamoyltransferase activity"/>
    <property type="evidence" value="ECO:0007669"/>
    <property type="project" value="UniProtKB-UniRule"/>
</dbReference>
<keyword evidence="3 7" id="KW-0808">Transferase</keyword>
<dbReference type="EC" id="2.1.3.2" evidence="7"/>
<comment type="similarity">
    <text evidence="2 7">Belongs to the aspartate/ornithine carbamoyltransferase superfamily. ATCase family.</text>
</comment>
<dbReference type="Proteomes" id="UP000014634">
    <property type="component" value="Unassembled WGS sequence"/>
</dbReference>
<evidence type="ECO:0000256" key="7">
    <source>
        <dbReference type="HAMAP-Rule" id="MF_00001"/>
    </source>
</evidence>
<dbReference type="InterPro" id="IPR006131">
    <property type="entry name" value="Asp_carbamoyltransf_Asp/Orn-bd"/>
</dbReference>
<dbReference type="PANTHER" id="PTHR45753">
    <property type="entry name" value="ORNITHINE CARBAMOYLTRANSFERASE, MITOCHONDRIAL"/>
    <property type="match status" value="1"/>
</dbReference>
<gene>
    <name evidence="7" type="primary">pyrB</name>
    <name evidence="10" type="ORF">HMPREF9195_00474</name>
</gene>
<sequence length="306" mass="34830">MINGKKDIISMNDFTAEEILLILKKAEAIEKMSDKEKLSLMHGKIVATMFYEPSTRTKLSFESAAMRLGANILYFDTEHSSVKKGESFSDTIRMVESYSDIIVIRHPMDGAARLAASVSHKPVLNGGDGSNQHPSQTLLDLYTIMKEKGTLENLHIAFTGDLKYGRTVHSLAKALKHFHPVIYFVSPSNLAMPQYLLDDLDDAGVTYYIEENFTGCLDKLDVFYMTRIQRERFPDPEEYEKVKGVYIINRGNIEGKCKDDMIILHPLPRVNEIDVDLDTTKYARYFEQARNGIPIRQAMMMLSLEQ</sequence>
<dbReference type="NCBIfam" id="TIGR00670">
    <property type="entry name" value="asp_carb_tr"/>
    <property type="match status" value="1"/>
</dbReference>
<evidence type="ECO:0000259" key="8">
    <source>
        <dbReference type="Pfam" id="PF00185"/>
    </source>
</evidence>
<feature type="binding site" evidence="7">
    <location>
        <position position="268"/>
    </location>
    <ligand>
        <name>carbamoyl phosphate</name>
        <dbReference type="ChEBI" id="CHEBI:58228"/>
    </ligand>
</feature>
<evidence type="ECO:0000256" key="6">
    <source>
        <dbReference type="ARBA" id="ARBA00048859"/>
    </source>
</evidence>
<dbReference type="GO" id="GO:0016597">
    <property type="term" value="F:amino acid binding"/>
    <property type="evidence" value="ECO:0007669"/>
    <property type="project" value="InterPro"/>
</dbReference>
<dbReference type="PRINTS" id="PR00101">
    <property type="entry name" value="ATCASE"/>
</dbReference>
<dbReference type="EMBL" id="ATFE01000003">
    <property type="protein sequence ID" value="EPF29769.1"/>
    <property type="molecule type" value="Genomic_DNA"/>
</dbReference>
<evidence type="ECO:0000256" key="2">
    <source>
        <dbReference type="ARBA" id="ARBA00008896"/>
    </source>
</evidence>
<evidence type="ECO:0000256" key="1">
    <source>
        <dbReference type="ARBA" id="ARBA00004852"/>
    </source>
</evidence>
<dbReference type="FunFam" id="3.40.50.1370:FF:000002">
    <property type="entry name" value="Aspartate carbamoyltransferase 2"/>
    <property type="match status" value="1"/>
</dbReference>
<feature type="binding site" evidence="7">
    <location>
        <position position="267"/>
    </location>
    <ligand>
        <name>carbamoyl phosphate</name>
        <dbReference type="ChEBI" id="CHEBI:58228"/>
    </ligand>
</feature>
<dbReference type="Pfam" id="PF02729">
    <property type="entry name" value="OTCace_N"/>
    <property type="match status" value="1"/>
</dbReference>
<dbReference type="GO" id="GO:0006520">
    <property type="term" value="P:amino acid metabolic process"/>
    <property type="evidence" value="ECO:0007669"/>
    <property type="project" value="InterPro"/>
</dbReference>
<feature type="binding site" evidence="7">
    <location>
        <position position="84"/>
    </location>
    <ligand>
        <name>L-aspartate</name>
        <dbReference type="ChEBI" id="CHEBI:29991"/>
    </ligand>
</feature>
<dbReference type="AlphaFoldDB" id="A0AA87TH95"/>
<dbReference type="InterPro" id="IPR002082">
    <property type="entry name" value="Asp_carbamoyltransf"/>
</dbReference>
<evidence type="ECO:0000313" key="11">
    <source>
        <dbReference type="Proteomes" id="UP000014634"/>
    </source>
</evidence>
<organism evidence="10 11">
    <name type="scientific">Treponema medium ATCC 700293</name>
    <dbReference type="NCBI Taxonomy" id="1125700"/>
    <lineage>
        <taxon>Bacteria</taxon>
        <taxon>Pseudomonadati</taxon>
        <taxon>Spirochaetota</taxon>
        <taxon>Spirochaetia</taxon>
        <taxon>Spirochaetales</taxon>
        <taxon>Treponemataceae</taxon>
        <taxon>Treponema</taxon>
    </lineage>
</organism>
<dbReference type="InterPro" id="IPR006132">
    <property type="entry name" value="Asp/Orn_carbamoyltranf_P-bd"/>
</dbReference>
<comment type="function">
    <text evidence="5 7">Catalyzes the condensation of carbamoyl phosphate and aspartate to form carbamoyl aspartate and inorganic phosphate, the committed step in the de novo pyrimidine nucleotide biosynthesis pathway.</text>
</comment>
<protein>
    <recommendedName>
        <fullName evidence="7">Aspartate carbamoyltransferase</fullName>
        <ecNumber evidence="7">2.1.3.2</ecNumber>
    </recommendedName>
    <alternativeName>
        <fullName evidence="7">Aspartate transcarbamylase</fullName>
        <shortName evidence="7">ATCase</shortName>
    </alternativeName>
</protein>
<evidence type="ECO:0000259" key="9">
    <source>
        <dbReference type="Pfam" id="PF02729"/>
    </source>
</evidence>
<evidence type="ECO:0000256" key="5">
    <source>
        <dbReference type="ARBA" id="ARBA00043884"/>
    </source>
</evidence>
<feature type="binding site" evidence="7">
    <location>
        <position position="133"/>
    </location>
    <ligand>
        <name>carbamoyl phosphate</name>
        <dbReference type="ChEBI" id="CHEBI:58228"/>
    </ligand>
</feature>
<evidence type="ECO:0000256" key="3">
    <source>
        <dbReference type="ARBA" id="ARBA00022679"/>
    </source>
</evidence>
<evidence type="ECO:0000256" key="4">
    <source>
        <dbReference type="ARBA" id="ARBA00022975"/>
    </source>
</evidence>
<dbReference type="Gene3D" id="3.40.50.1370">
    <property type="entry name" value="Aspartate/ornithine carbamoyltransferase"/>
    <property type="match status" value="2"/>
</dbReference>
<feature type="binding site" evidence="7">
    <location>
        <position position="56"/>
    </location>
    <ligand>
        <name>carbamoyl phosphate</name>
        <dbReference type="ChEBI" id="CHEBI:58228"/>
    </ligand>
</feature>
<dbReference type="PRINTS" id="PR00100">
    <property type="entry name" value="AOTCASE"/>
</dbReference>
<dbReference type="GO" id="GO:0006207">
    <property type="term" value="P:'de novo' pyrimidine nucleobase biosynthetic process"/>
    <property type="evidence" value="ECO:0007669"/>
    <property type="project" value="InterPro"/>
</dbReference>
<feature type="binding site" evidence="7">
    <location>
        <position position="136"/>
    </location>
    <ligand>
        <name>carbamoyl phosphate</name>
        <dbReference type="ChEBI" id="CHEBI:58228"/>
    </ligand>
</feature>
<dbReference type="NCBIfam" id="NF002032">
    <property type="entry name" value="PRK00856.1"/>
    <property type="match status" value="1"/>
</dbReference>
<dbReference type="PROSITE" id="PS00097">
    <property type="entry name" value="CARBAMOYLTRANSFERASE"/>
    <property type="match status" value="1"/>
</dbReference>
<dbReference type="RefSeq" id="WP_016522466.1">
    <property type="nucleotide sequence ID" value="NZ_KE332517.1"/>
</dbReference>
<dbReference type="FunFam" id="3.40.50.1370:FF:000001">
    <property type="entry name" value="Aspartate carbamoyltransferase"/>
    <property type="match status" value="1"/>
</dbReference>
<dbReference type="GO" id="GO:0044205">
    <property type="term" value="P:'de novo' UMP biosynthetic process"/>
    <property type="evidence" value="ECO:0007669"/>
    <property type="project" value="UniProtKB-UniRule"/>
</dbReference>
<comment type="pathway">
    <text evidence="1 7">Pyrimidine metabolism; UMP biosynthesis via de novo pathway; (S)-dihydroorotate from bicarbonate: step 2/3.</text>
</comment>
<feature type="binding site" evidence="7">
    <location>
        <position position="227"/>
    </location>
    <ligand>
        <name>L-aspartate</name>
        <dbReference type="ChEBI" id="CHEBI:29991"/>
    </ligand>
</feature>
<name>A0AA87TH95_TREMD</name>
<feature type="binding site" evidence="7">
    <location>
        <position position="166"/>
    </location>
    <ligand>
        <name>L-aspartate</name>
        <dbReference type="ChEBI" id="CHEBI:29991"/>
    </ligand>
</feature>
<comment type="catalytic activity">
    <reaction evidence="6 7">
        <text>carbamoyl phosphate + L-aspartate = N-carbamoyl-L-aspartate + phosphate + H(+)</text>
        <dbReference type="Rhea" id="RHEA:20013"/>
        <dbReference type="ChEBI" id="CHEBI:15378"/>
        <dbReference type="ChEBI" id="CHEBI:29991"/>
        <dbReference type="ChEBI" id="CHEBI:32814"/>
        <dbReference type="ChEBI" id="CHEBI:43474"/>
        <dbReference type="ChEBI" id="CHEBI:58228"/>
        <dbReference type="EC" id="2.1.3.2"/>
    </reaction>
</comment>
<dbReference type="InterPro" id="IPR006130">
    <property type="entry name" value="Asp/Orn_carbamoylTrfase"/>
</dbReference>
<accession>A0AA87TH95</accession>
<dbReference type="PANTHER" id="PTHR45753:SF6">
    <property type="entry name" value="ASPARTATE CARBAMOYLTRANSFERASE"/>
    <property type="match status" value="1"/>
</dbReference>
<feature type="domain" description="Aspartate/ornithine carbamoyltransferase Asp/Orn-binding" evidence="8">
    <location>
        <begin position="153"/>
        <end position="302"/>
    </location>
</feature>
<keyword evidence="4 7" id="KW-0665">Pyrimidine biosynthesis</keyword>
<feature type="domain" description="Aspartate/ornithine carbamoyltransferase carbamoyl-P binding" evidence="9">
    <location>
        <begin position="6"/>
        <end position="145"/>
    </location>
</feature>
<proteinExistence type="inferred from homology"/>
<dbReference type="HAMAP" id="MF_00001">
    <property type="entry name" value="Asp_carb_tr"/>
    <property type="match status" value="1"/>
</dbReference>
<dbReference type="InterPro" id="IPR036901">
    <property type="entry name" value="Asp/Orn_carbamoylTrfase_sf"/>
</dbReference>